<dbReference type="OrthoDB" id="5630399at2"/>
<dbReference type="Proteomes" id="UP000032803">
    <property type="component" value="Chromosome I"/>
</dbReference>
<protein>
    <recommendedName>
        <fullName evidence="3">Coiled-coil protein</fullName>
    </recommendedName>
</protein>
<dbReference type="HOGENOM" id="CLU_293521_0_0_6"/>
<proteinExistence type="predicted"/>
<evidence type="ECO:0000313" key="2">
    <source>
        <dbReference type="Proteomes" id="UP000032803"/>
    </source>
</evidence>
<organism evidence="1 2">
    <name type="scientific">Legionella hackeliae</name>
    <dbReference type="NCBI Taxonomy" id="449"/>
    <lineage>
        <taxon>Bacteria</taxon>
        <taxon>Pseudomonadati</taxon>
        <taxon>Pseudomonadota</taxon>
        <taxon>Gammaproteobacteria</taxon>
        <taxon>Legionellales</taxon>
        <taxon>Legionellaceae</taxon>
        <taxon>Legionella</taxon>
    </lineage>
</organism>
<evidence type="ECO:0008006" key="3">
    <source>
        <dbReference type="Google" id="ProtNLM"/>
    </source>
</evidence>
<dbReference type="EMBL" id="LN681225">
    <property type="protein sequence ID" value="CEK09730.1"/>
    <property type="molecule type" value="Genomic_DNA"/>
</dbReference>
<evidence type="ECO:0000313" key="1">
    <source>
        <dbReference type="EMBL" id="CEK09730.1"/>
    </source>
</evidence>
<keyword evidence="2" id="KW-1185">Reference proteome</keyword>
<dbReference type="RefSeq" id="WP_045105213.1">
    <property type="nucleotide sequence ID" value="NZ_LN681225.1"/>
</dbReference>
<sequence>MLPDSAKKLLIKNNLKQYQHFLVNDAKTLLLPAVSAVPWIGAAARADFFEKTICKYSEHQVNFISKNEEPYSFQWQTSPENLKKAVRWGIVSTQSLTGKVISTLGRYRVTAHERIAKGMVSNTQQFKIQLLDHYQQRCEALQELESLVNRDNSLATYQDAIGRYIQQLVDIRHNLETHFANTQLTELDPLAIRQLQQDISDEITNAESYRQQMTEKFSKDTQALRDYNRARGEYSVLSFVKERMLENLYQMQGINQDVTYSKKRRFALTRGSLNDCIEDARKELDDYSVDLRNAVRAEHHGLYSSQNGNVTYDFGQDNLTPARQRQVLLGISFIEGWDTLDCSDSKNPRIKNHLGSEPLTLITATNWQLHRNFGAAIKSAFYFVFNIFKGMLTYTHPWEEETWKNKKFHLVAKELREKAEPNEPLFLKPVKFLKAALHALVDCFKGIRNLGTELFHIPNDIFNDWNSSKSLKDVDAVIKDAEDKIASIIKEEERRLKQLLKDFPEPDSESKVVSELAKTDYHLTAGEQNDILTAMVRGLDGFATVFTHNIYGQDPVAGLIFTTAYAAGAAAIVCPSLASSLFGASYVNWFSNFSYSMGAGKFAAVLAGGSTQAQVFASGWDTVVHGPDSLGANVAVQVAEDPLTYASYFALAYTLGYVLVNGIHGHRIPGLSDILREDLGSTPEASYPFIGGKFAIGSYELFHHNPTENFHPVKINFNGTEHGNSKNLGESQQKTIKRLQMATWLSLHAETLPKLEADLLFMLGRHIDQLFTVEEASSLKKILYPEQEPSIAFQLFSIPLTYIPAVLRFAFAFFLSPLAWVLGNPSPLEPIKNAGRDLYSKITTDLNRILVAGSQFLHVCFKVISSPIKALIFTINMIVDRIAVLMDVPLAHSMHRTFAKTHTFFNDLGEWLYPVRATKSVIFANPAHTIKELEHSYISMLEELNASKKESEEKLKVTEIPHFSSPFASAIDGPFCADTNVLTTSM</sequence>
<dbReference type="PATRIC" id="fig|449.7.peg.2737"/>
<dbReference type="AlphaFoldDB" id="A0A0A8ULI7"/>
<gene>
    <name evidence="1" type="ORF">LHA_0640</name>
</gene>
<accession>A0A0A8ULI7</accession>
<reference evidence="2" key="1">
    <citation type="submission" date="2014-09" db="EMBL/GenBank/DDBJ databases">
        <authorList>
            <person name="Gomez-Valero L."/>
        </authorList>
    </citation>
    <scope>NUCLEOTIDE SEQUENCE [LARGE SCALE GENOMIC DNA]</scope>
    <source>
        <strain evidence="2">ATCC35250</strain>
    </source>
</reference>
<dbReference type="KEGG" id="lha:LHA_0640"/>
<name>A0A0A8ULI7_LEGHA</name>